<organism evidence="2 3">
    <name type="scientific">Metabacillus bambusae</name>
    <dbReference type="NCBI Taxonomy" id="2795218"/>
    <lineage>
        <taxon>Bacteria</taxon>
        <taxon>Bacillati</taxon>
        <taxon>Bacillota</taxon>
        <taxon>Bacilli</taxon>
        <taxon>Bacillales</taxon>
        <taxon>Bacillaceae</taxon>
        <taxon>Metabacillus</taxon>
    </lineage>
</organism>
<dbReference type="RefSeq" id="WP_207975851.1">
    <property type="nucleotide sequence ID" value="NZ_JAGDEL010000003.1"/>
</dbReference>
<name>A0ABS3MYU4_9BACI</name>
<gene>
    <name evidence="2" type="ORF">I7822_05430</name>
</gene>
<dbReference type="PANTHER" id="PTHR46566">
    <property type="entry name" value="1-PHOSPHOFRUCTOKINASE-RELATED"/>
    <property type="match status" value="1"/>
</dbReference>
<protein>
    <recommendedName>
        <fullName evidence="1">Carbohydrate kinase PfkB domain-containing protein</fullName>
    </recommendedName>
</protein>
<dbReference type="SUPFAM" id="SSF53613">
    <property type="entry name" value="Ribokinase-like"/>
    <property type="match status" value="1"/>
</dbReference>
<dbReference type="Gene3D" id="3.40.1190.20">
    <property type="match status" value="1"/>
</dbReference>
<evidence type="ECO:0000313" key="3">
    <source>
        <dbReference type="Proteomes" id="UP000663981"/>
    </source>
</evidence>
<dbReference type="InterPro" id="IPR029056">
    <property type="entry name" value="Ribokinase-like"/>
</dbReference>
<proteinExistence type="predicted"/>
<dbReference type="EMBL" id="JAGDEL010000003">
    <property type="protein sequence ID" value="MBO1511123.1"/>
    <property type="molecule type" value="Genomic_DNA"/>
</dbReference>
<evidence type="ECO:0000313" key="2">
    <source>
        <dbReference type="EMBL" id="MBO1511123.1"/>
    </source>
</evidence>
<accession>A0ABS3MYU4</accession>
<dbReference type="InterPro" id="IPR011611">
    <property type="entry name" value="PfkB_dom"/>
</dbReference>
<dbReference type="Pfam" id="PF00294">
    <property type="entry name" value="PfkB"/>
    <property type="match status" value="1"/>
</dbReference>
<comment type="caution">
    <text evidence="2">The sequence shown here is derived from an EMBL/GenBank/DDBJ whole genome shotgun (WGS) entry which is preliminary data.</text>
</comment>
<evidence type="ECO:0000259" key="1">
    <source>
        <dbReference type="Pfam" id="PF00294"/>
    </source>
</evidence>
<feature type="domain" description="Carbohydrate kinase PfkB" evidence="1">
    <location>
        <begin position="33"/>
        <end position="121"/>
    </location>
</feature>
<reference evidence="2 3" key="1">
    <citation type="submission" date="2021-03" db="EMBL/GenBank/DDBJ databases">
        <title>Whole genome sequence of Metabacillus bambusae BG109.</title>
        <authorList>
            <person name="Jeong J.W."/>
        </authorList>
    </citation>
    <scope>NUCLEOTIDE SEQUENCE [LARGE SCALE GENOMIC DNA]</scope>
    <source>
        <strain evidence="2 3">BG109</strain>
    </source>
</reference>
<dbReference type="PANTHER" id="PTHR46566:SF2">
    <property type="entry name" value="ATP-DEPENDENT 6-PHOSPHOFRUCTOKINASE ISOZYME 2"/>
    <property type="match status" value="1"/>
</dbReference>
<sequence length="137" mass="14921">MDLKSGTQPCDYLAQVCPYITFAIFSGGDLSGKECEELITKAHNLGTRNVLDTRGEEGALFSDTHNLYEQAIVETEVLDTLGAGDTFVAIFLKEYLLNPDPKQAMALAAAAAANTCKRFGAFGYGKKKTIRDVPFFK</sequence>
<keyword evidence="3" id="KW-1185">Reference proteome</keyword>
<dbReference type="Proteomes" id="UP000663981">
    <property type="component" value="Unassembled WGS sequence"/>
</dbReference>